<sequence length="91" mass="10452">NGKIYYKGYEKYCNSKFSDGQLITMELNLDAGTLHFIVNGIQQPMYVQGINEPVKFWFELYKKDSSFAIVSIKKLKIPTIKPIANSKAAQW</sequence>
<evidence type="ECO:0000313" key="3">
    <source>
        <dbReference type="Proteomes" id="UP000324800"/>
    </source>
</evidence>
<dbReference type="EMBL" id="SNRW01042949">
    <property type="protein sequence ID" value="KAA6329948.1"/>
    <property type="molecule type" value="Genomic_DNA"/>
</dbReference>
<dbReference type="InterPro" id="IPR043136">
    <property type="entry name" value="B30.2/SPRY_sf"/>
</dbReference>
<evidence type="ECO:0008006" key="4">
    <source>
        <dbReference type="Google" id="ProtNLM"/>
    </source>
</evidence>
<dbReference type="AlphaFoldDB" id="A0A5J4Q8I7"/>
<proteinExistence type="predicted"/>
<evidence type="ECO:0000313" key="2">
    <source>
        <dbReference type="EMBL" id="KAA6329948.1"/>
    </source>
</evidence>
<comment type="caution">
    <text evidence="1">The sequence shown here is derived from an EMBL/GenBank/DDBJ whole genome shotgun (WGS) entry which is preliminary data.</text>
</comment>
<protein>
    <recommendedName>
        <fullName evidence="4">SPRY domain-containing protein</fullName>
    </recommendedName>
</protein>
<dbReference type="EMBL" id="SNRW01046781">
    <property type="protein sequence ID" value="KAA6317011.1"/>
    <property type="molecule type" value="Genomic_DNA"/>
</dbReference>
<organism evidence="1 3">
    <name type="scientific">Streblomastix strix</name>
    <dbReference type="NCBI Taxonomy" id="222440"/>
    <lineage>
        <taxon>Eukaryota</taxon>
        <taxon>Metamonada</taxon>
        <taxon>Preaxostyla</taxon>
        <taxon>Oxymonadida</taxon>
        <taxon>Streblomastigidae</taxon>
        <taxon>Streblomastix</taxon>
    </lineage>
</organism>
<dbReference type="Gene3D" id="2.60.120.920">
    <property type="match status" value="1"/>
</dbReference>
<feature type="non-terminal residue" evidence="1">
    <location>
        <position position="1"/>
    </location>
</feature>
<name>A0A5J4Q8I7_9EUKA</name>
<reference evidence="1 3" key="1">
    <citation type="submission" date="2019-03" db="EMBL/GenBank/DDBJ databases">
        <title>Single cell metagenomics reveals metabolic interactions within the superorganism composed of flagellate Streblomastix strix and complex community of Bacteroidetes bacteria on its surface.</title>
        <authorList>
            <person name="Treitli S.C."/>
            <person name="Kolisko M."/>
            <person name="Husnik F."/>
            <person name="Keeling P."/>
            <person name="Hampl V."/>
        </authorList>
    </citation>
    <scope>NUCLEOTIDE SEQUENCE [LARGE SCALE GENOMIC DNA]</scope>
    <source>
        <strain evidence="1">ST1C</strain>
    </source>
</reference>
<dbReference type="Proteomes" id="UP000324800">
    <property type="component" value="Unassembled WGS sequence"/>
</dbReference>
<evidence type="ECO:0000313" key="1">
    <source>
        <dbReference type="EMBL" id="KAA6317011.1"/>
    </source>
</evidence>
<gene>
    <name evidence="2" type="ORF">EZS28_053558</name>
    <name evidence="1" type="ORF">EZS28_055165</name>
</gene>
<accession>A0A5J4Q8I7</accession>